<dbReference type="OrthoDB" id="9765647at2"/>
<dbReference type="SUPFAM" id="SSF53474">
    <property type="entry name" value="alpha/beta-Hydrolases"/>
    <property type="match status" value="1"/>
</dbReference>
<organism evidence="3 4">
    <name type="scientific">Leekyejoonella antrihumi</name>
    <dbReference type="NCBI Taxonomy" id="1660198"/>
    <lineage>
        <taxon>Bacteria</taxon>
        <taxon>Bacillati</taxon>
        <taxon>Actinomycetota</taxon>
        <taxon>Actinomycetes</taxon>
        <taxon>Micrococcales</taxon>
        <taxon>Dermacoccaceae</taxon>
        <taxon>Leekyejoonella</taxon>
    </lineage>
</organism>
<dbReference type="RefSeq" id="WP_146321391.1">
    <property type="nucleotide sequence ID" value="NZ_VCQV01000080.1"/>
</dbReference>
<comment type="caution">
    <text evidence="3">The sequence shown here is derived from an EMBL/GenBank/DDBJ whole genome shotgun (WGS) entry which is preliminary data.</text>
</comment>
<dbReference type="AlphaFoldDB" id="A0A563DQV5"/>
<evidence type="ECO:0000313" key="4">
    <source>
        <dbReference type="Proteomes" id="UP000320244"/>
    </source>
</evidence>
<gene>
    <name evidence="3" type="ORF">FGL98_24395</name>
</gene>
<dbReference type="GO" id="GO:0016787">
    <property type="term" value="F:hydrolase activity"/>
    <property type="evidence" value="ECO:0007669"/>
    <property type="project" value="UniProtKB-KW"/>
</dbReference>
<dbReference type="Pfam" id="PF06500">
    <property type="entry name" value="FrsA-like"/>
    <property type="match status" value="1"/>
</dbReference>
<dbReference type="InterPro" id="IPR050261">
    <property type="entry name" value="FrsA_esterase"/>
</dbReference>
<protein>
    <submittedName>
        <fullName evidence="3">Alpha/beta hydrolase</fullName>
    </submittedName>
</protein>
<evidence type="ECO:0000256" key="2">
    <source>
        <dbReference type="ARBA" id="ARBA00022801"/>
    </source>
</evidence>
<dbReference type="PANTHER" id="PTHR22946">
    <property type="entry name" value="DIENELACTONE HYDROLASE DOMAIN-CONTAINING PROTEIN-RELATED"/>
    <property type="match status" value="1"/>
</dbReference>
<keyword evidence="4" id="KW-1185">Reference proteome</keyword>
<name>A0A563DQV5_9MICO</name>
<dbReference type="Gene3D" id="3.40.50.1820">
    <property type="entry name" value="alpha/beta hydrolase"/>
    <property type="match status" value="1"/>
</dbReference>
<proteinExistence type="inferred from homology"/>
<dbReference type="EMBL" id="VCQV01000080">
    <property type="protein sequence ID" value="TWP32323.1"/>
    <property type="molecule type" value="Genomic_DNA"/>
</dbReference>
<dbReference type="Gene3D" id="1.20.1440.110">
    <property type="entry name" value="acylaminoacyl peptidase"/>
    <property type="match status" value="1"/>
</dbReference>
<evidence type="ECO:0000313" key="3">
    <source>
        <dbReference type="EMBL" id="TWP32323.1"/>
    </source>
</evidence>
<accession>A0A563DQV5</accession>
<reference evidence="3 4" key="1">
    <citation type="submission" date="2019-05" db="EMBL/GenBank/DDBJ databases">
        <authorList>
            <person name="Lee S.D."/>
        </authorList>
    </citation>
    <scope>NUCLEOTIDE SEQUENCE [LARGE SCALE GENOMIC DNA]</scope>
    <source>
        <strain evidence="3 4">C5-26</strain>
    </source>
</reference>
<sequence>MTSSVGVMRAEEEMLNWGRLLMDGVPYSDLAAAHERGDNVSWFEHWMETAAQYEEAAQRAGDTGHRHTAGELFVTAALCAQYAQFLWFGEDRAAGQQRKVELYTKAASYLEPPAERFDLPIDDVTIPGYLRVPAGKGPWPCAVLIGGLESTKEESYRFEELLLARGVATATFDGPGQGEMLAGTPARGDFERYTSRVVDFLVDDPRLNAKRLAVVGRSAGGHYALRSASLDSRFVACVSWGGYVNFGNWEGRGPLAKESWRYVSKSADMEEARLFVEKCLDTRPVLNELRVPTYFLHGALDFVPVSQAEVLKEYAVNADLTVVVEPAGDHCCHNLGPRPRLTMADWVADQLGAGGVAK</sequence>
<evidence type="ECO:0000256" key="1">
    <source>
        <dbReference type="ARBA" id="ARBA00008645"/>
    </source>
</evidence>
<reference evidence="3 4" key="2">
    <citation type="submission" date="2019-08" db="EMBL/GenBank/DDBJ databases">
        <title>Jejuicoccus antrihumi gen. nov., sp. nov., a new member of the family Dermacoccaceae isolated from a cave.</title>
        <authorList>
            <person name="Schumann P."/>
            <person name="Kim I.S."/>
        </authorList>
    </citation>
    <scope>NUCLEOTIDE SEQUENCE [LARGE SCALE GENOMIC DNA]</scope>
    <source>
        <strain evidence="3 4">C5-26</strain>
    </source>
</reference>
<dbReference type="PANTHER" id="PTHR22946:SF12">
    <property type="entry name" value="CONIDIAL PIGMENT BIOSYNTHESIS PROTEIN AYG1 (AFU_ORTHOLOGUE AFUA_2G17550)"/>
    <property type="match status" value="1"/>
</dbReference>
<dbReference type="Proteomes" id="UP000320244">
    <property type="component" value="Unassembled WGS sequence"/>
</dbReference>
<dbReference type="InterPro" id="IPR029058">
    <property type="entry name" value="AB_hydrolase_fold"/>
</dbReference>
<keyword evidence="2 3" id="KW-0378">Hydrolase</keyword>
<dbReference type="InterPro" id="IPR010520">
    <property type="entry name" value="FrsA-like"/>
</dbReference>
<comment type="similarity">
    <text evidence="1">Belongs to the AB hydrolase superfamily.</text>
</comment>